<evidence type="ECO:0000313" key="2">
    <source>
        <dbReference type="Proteomes" id="UP000091926"/>
    </source>
</evidence>
<evidence type="ECO:0000313" key="1">
    <source>
        <dbReference type="EMBL" id="ANN80830.1"/>
    </source>
</evidence>
<dbReference type="KEGG" id="bfz:BAU07_26245"/>
<reference evidence="1 2" key="1">
    <citation type="submission" date="2016-06" db="EMBL/GenBank/DDBJ databases">
        <title>Complete genome sequences of Bordetella bronchialis and Bordetella flabilis.</title>
        <authorList>
            <person name="LiPuma J.J."/>
            <person name="Spilker T."/>
        </authorList>
    </citation>
    <scope>NUCLEOTIDE SEQUENCE [LARGE SCALE GENOMIC DNA]</scope>
    <source>
        <strain evidence="1 2">AU10664</strain>
        <plasmid evidence="1 2">unnamed1</plasmid>
    </source>
</reference>
<keyword evidence="1" id="KW-0614">Plasmid</keyword>
<dbReference type="EMBL" id="CP016173">
    <property type="protein sequence ID" value="ANN80830.1"/>
    <property type="molecule type" value="Genomic_DNA"/>
</dbReference>
<dbReference type="Proteomes" id="UP000091926">
    <property type="component" value="Plasmid unnamed1"/>
</dbReference>
<accession>A0A193GLT3</accession>
<dbReference type="RefSeq" id="WP_066665841.1">
    <property type="nucleotide sequence ID" value="NZ_CBCSCL010000020.1"/>
</dbReference>
<protein>
    <submittedName>
        <fullName evidence="1">Uncharacterized protein</fullName>
    </submittedName>
</protein>
<dbReference type="AlphaFoldDB" id="A0A193GLT3"/>
<keyword evidence="2" id="KW-1185">Reference proteome</keyword>
<proteinExistence type="predicted"/>
<organism evidence="1 2">
    <name type="scientific">Bordetella flabilis</name>
    <dbReference type="NCBI Taxonomy" id="463014"/>
    <lineage>
        <taxon>Bacteria</taxon>
        <taxon>Pseudomonadati</taxon>
        <taxon>Pseudomonadota</taxon>
        <taxon>Betaproteobacteria</taxon>
        <taxon>Burkholderiales</taxon>
        <taxon>Alcaligenaceae</taxon>
        <taxon>Bordetella</taxon>
    </lineage>
</organism>
<sequence length="92" mass="10262">MMPVVEPSLQGDFGLISVAERVQWREALPRHLLGAMKQRDGSALPAWKVAEHIQPTLITIHELFNTAPLATLHTLEEYFSPASLAHRSDYAS</sequence>
<gene>
    <name evidence="1" type="ORF">BAU07_26245</name>
</gene>
<name>A0A193GLT3_9BORD</name>
<geneLocation type="plasmid" evidence="1 2">
    <name>unnamed1</name>
</geneLocation>